<dbReference type="Proteomes" id="UP001279660">
    <property type="component" value="Unassembled WGS sequence"/>
</dbReference>
<sequence>MEPPAAERETVVLVVEDDPMIRMAAMMLIEGLGYYTLEATNADEAITLLEDHPEITIVFTDVQMEGSMDGIALTHWAAGRWPPLRFIIVSGGMTPELHEIPAGAIFLSKPYADATVGRLIAQFA</sequence>
<keyword evidence="5" id="KW-1185">Reference proteome</keyword>
<evidence type="ECO:0000313" key="4">
    <source>
        <dbReference type="EMBL" id="MDX5986117.1"/>
    </source>
</evidence>
<dbReference type="InterPro" id="IPR050595">
    <property type="entry name" value="Bact_response_regulator"/>
</dbReference>
<dbReference type="PANTHER" id="PTHR44591">
    <property type="entry name" value="STRESS RESPONSE REGULATOR PROTEIN 1"/>
    <property type="match status" value="1"/>
</dbReference>
<dbReference type="InterPro" id="IPR011006">
    <property type="entry name" value="CheY-like_superfamily"/>
</dbReference>
<dbReference type="RefSeq" id="WP_010406742.1">
    <property type="nucleotide sequence ID" value="NZ_JAWXXV010000001.1"/>
</dbReference>
<feature type="domain" description="Response regulatory" evidence="3">
    <location>
        <begin position="11"/>
        <end position="124"/>
    </location>
</feature>
<evidence type="ECO:0000256" key="2">
    <source>
        <dbReference type="PROSITE-ProRule" id="PRU00169"/>
    </source>
</evidence>
<dbReference type="InterPro" id="IPR001789">
    <property type="entry name" value="Sig_transdc_resp-reg_receiver"/>
</dbReference>
<evidence type="ECO:0000259" key="3">
    <source>
        <dbReference type="PROSITE" id="PS50110"/>
    </source>
</evidence>
<dbReference type="PANTHER" id="PTHR44591:SF3">
    <property type="entry name" value="RESPONSE REGULATORY DOMAIN-CONTAINING PROTEIN"/>
    <property type="match status" value="1"/>
</dbReference>
<name>A0ABU4PQM9_9SPHN</name>
<keyword evidence="1 2" id="KW-0597">Phosphoprotein</keyword>
<comment type="caution">
    <text evidence="4">The sequence shown here is derived from an EMBL/GenBank/DDBJ whole genome shotgun (WGS) entry which is preliminary data.</text>
</comment>
<proteinExistence type="predicted"/>
<evidence type="ECO:0000313" key="5">
    <source>
        <dbReference type="Proteomes" id="UP001279660"/>
    </source>
</evidence>
<dbReference type="PROSITE" id="PS50110">
    <property type="entry name" value="RESPONSE_REGULATORY"/>
    <property type="match status" value="1"/>
</dbReference>
<feature type="modified residue" description="4-aspartylphosphate" evidence="2">
    <location>
        <position position="61"/>
    </location>
</feature>
<protein>
    <submittedName>
        <fullName evidence="4">Response regulator</fullName>
    </submittedName>
</protein>
<dbReference type="SUPFAM" id="SSF52172">
    <property type="entry name" value="CheY-like"/>
    <property type="match status" value="1"/>
</dbReference>
<dbReference type="SMART" id="SM00448">
    <property type="entry name" value="REC"/>
    <property type="match status" value="1"/>
</dbReference>
<gene>
    <name evidence="4" type="ORF">SIL82_17810</name>
</gene>
<dbReference type="Gene3D" id="3.40.50.2300">
    <property type="match status" value="1"/>
</dbReference>
<organism evidence="4 5">
    <name type="scientific">Sphingomonas echinoides</name>
    <dbReference type="NCBI Taxonomy" id="59803"/>
    <lineage>
        <taxon>Bacteria</taxon>
        <taxon>Pseudomonadati</taxon>
        <taxon>Pseudomonadota</taxon>
        <taxon>Alphaproteobacteria</taxon>
        <taxon>Sphingomonadales</taxon>
        <taxon>Sphingomonadaceae</taxon>
        <taxon>Sphingomonas</taxon>
    </lineage>
</organism>
<accession>A0ABU4PQM9</accession>
<reference evidence="4 5" key="1">
    <citation type="submission" date="2023-11" db="EMBL/GenBank/DDBJ databases">
        <title>MicrobeMod: A computational toolkit for identifying prokaryotic methylation and restriction-modification with nanopore sequencing.</title>
        <authorList>
            <person name="Crits-Christoph A."/>
            <person name="Kang S.C."/>
            <person name="Lee H."/>
            <person name="Ostrov N."/>
        </authorList>
    </citation>
    <scope>NUCLEOTIDE SEQUENCE [LARGE SCALE GENOMIC DNA]</scope>
    <source>
        <strain evidence="4 5">ATCC 14820</strain>
    </source>
</reference>
<dbReference type="Pfam" id="PF00072">
    <property type="entry name" value="Response_reg"/>
    <property type="match status" value="1"/>
</dbReference>
<evidence type="ECO:0000256" key="1">
    <source>
        <dbReference type="ARBA" id="ARBA00022553"/>
    </source>
</evidence>
<dbReference type="EMBL" id="JAWXXV010000001">
    <property type="protein sequence ID" value="MDX5986117.1"/>
    <property type="molecule type" value="Genomic_DNA"/>
</dbReference>